<accession>A0A024FWY3</accession>
<dbReference type="GO" id="GO:0003755">
    <property type="term" value="F:peptidyl-prolyl cis-trans isomerase activity"/>
    <property type="evidence" value="ECO:0007669"/>
    <property type="project" value="InterPro"/>
</dbReference>
<name>A0A024FWY3_9STRA</name>
<dbReference type="Proteomes" id="UP000053237">
    <property type="component" value="Unassembled WGS sequence"/>
</dbReference>
<proteinExistence type="predicted"/>
<dbReference type="Pfam" id="PF00160">
    <property type="entry name" value="Pro_isomerase"/>
    <property type="match status" value="1"/>
</dbReference>
<dbReference type="InParanoid" id="A0A024FWY3"/>
<organism evidence="2 3">
    <name type="scientific">Albugo candida</name>
    <dbReference type="NCBI Taxonomy" id="65357"/>
    <lineage>
        <taxon>Eukaryota</taxon>
        <taxon>Sar</taxon>
        <taxon>Stramenopiles</taxon>
        <taxon>Oomycota</taxon>
        <taxon>Peronosporomycetes</taxon>
        <taxon>Albuginales</taxon>
        <taxon>Albuginaceae</taxon>
        <taxon>Albugo</taxon>
    </lineage>
</organism>
<dbReference type="AlphaFoldDB" id="A0A024FWY3"/>
<sequence length="58" mass="6793">MIISVESCLVLTVTHNRKKVENFRALCTEEVDSKRQKKALHFKAITFHRIVPIFMYAT</sequence>
<dbReference type="InterPro" id="IPR029000">
    <property type="entry name" value="Cyclophilin-like_dom_sf"/>
</dbReference>
<comment type="caution">
    <text evidence="2">The sequence shown here is derived from an EMBL/GenBank/DDBJ whole genome shotgun (WGS) entry which is preliminary data.</text>
</comment>
<keyword evidence="3" id="KW-1185">Reference proteome</keyword>
<gene>
    <name evidence="2" type="ORF">BN9_124860</name>
</gene>
<evidence type="ECO:0000313" key="3">
    <source>
        <dbReference type="Proteomes" id="UP000053237"/>
    </source>
</evidence>
<evidence type="ECO:0000259" key="1">
    <source>
        <dbReference type="Pfam" id="PF00160"/>
    </source>
</evidence>
<dbReference type="SUPFAM" id="SSF50891">
    <property type="entry name" value="Cyclophilin-like"/>
    <property type="match status" value="1"/>
</dbReference>
<protein>
    <recommendedName>
        <fullName evidence="1">PPIase cyclophilin-type domain-containing protein</fullName>
    </recommendedName>
</protein>
<dbReference type="Gene3D" id="2.40.100.10">
    <property type="entry name" value="Cyclophilin-like"/>
    <property type="match status" value="1"/>
</dbReference>
<dbReference type="STRING" id="65357.A0A024FWY3"/>
<evidence type="ECO:0000313" key="2">
    <source>
        <dbReference type="EMBL" id="CCI11174.1"/>
    </source>
</evidence>
<dbReference type="InterPro" id="IPR002130">
    <property type="entry name" value="Cyclophilin-type_PPIase_dom"/>
</dbReference>
<dbReference type="EMBL" id="CAIX01000577">
    <property type="protein sequence ID" value="CCI11174.1"/>
    <property type="molecule type" value="Genomic_DNA"/>
</dbReference>
<reference evidence="2 3" key="1">
    <citation type="submission" date="2012-05" db="EMBL/GenBank/DDBJ databases">
        <title>Recombination and specialization in a pathogen metapopulation.</title>
        <authorList>
            <person name="Gardiner A."/>
            <person name="Kemen E."/>
            <person name="Schultz-Larsen T."/>
            <person name="MacLean D."/>
            <person name="Van Oosterhout C."/>
            <person name="Jones J.D.G."/>
        </authorList>
    </citation>
    <scope>NUCLEOTIDE SEQUENCE [LARGE SCALE GENOMIC DNA]</scope>
    <source>
        <strain evidence="2 3">Ac Nc2</strain>
    </source>
</reference>
<feature type="domain" description="PPIase cyclophilin-type" evidence="1">
    <location>
        <begin position="13"/>
        <end position="56"/>
    </location>
</feature>